<evidence type="ECO:0000256" key="1">
    <source>
        <dbReference type="SAM" id="SignalP"/>
    </source>
</evidence>
<dbReference type="AlphaFoldDB" id="A0A7S0CAZ3"/>
<name>A0A7S0CAZ3_9STRA</name>
<dbReference type="SUPFAM" id="SSF160104">
    <property type="entry name" value="Acetoacetate decarboxylase-like"/>
    <property type="match status" value="1"/>
</dbReference>
<dbReference type="InterPro" id="IPR039343">
    <property type="entry name" value="NDX1-like"/>
</dbReference>
<dbReference type="PANTHER" id="PTHR35467:SF2">
    <property type="entry name" value="PROTEIN NEOXANTHIN-DEFICIENT 1"/>
    <property type="match status" value="1"/>
</dbReference>
<evidence type="ECO:0000313" key="2">
    <source>
        <dbReference type="EMBL" id="CAD8418331.1"/>
    </source>
</evidence>
<sequence>MRCSILSVFIWTWWSKSVSSFVTTCAKHELPFANVHVQRVSGLSTFGRFVNLQAGNKLFDFDFEFPWKTPSSDVASLENGTDDEYPWQFTGRLWFRPALVRTTDTEKMLPPGSGLSVINVFGWTIGGVVALEYDTSPVGPYREYVSMGAVVSKRGALGQWGSRLYVSTKEAEKVCEEVWSVPAEFADIEFDCDGEKLSVESPPDISSNNKQTIELTGWSATKVSSENAAVRGGIPVFWTPSIKALWAPVVPFPLGNAENVKALPLHRLRLSASSLRLHLCSQEPSELLGIPVGIGLSVDNVLIEISRQDRVL</sequence>
<dbReference type="PANTHER" id="PTHR35467">
    <property type="match status" value="1"/>
</dbReference>
<dbReference type="EMBL" id="HBEL01030972">
    <property type="protein sequence ID" value="CAD8418331.1"/>
    <property type="molecule type" value="Transcribed_RNA"/>
</dbReference>
<keyword evidence="1" id="KW-0732">Signal</keyword>
<feature type="signal peptide" evidence="1">
    <location>
        <begin position="1"/>
        <end position="20"/>
    </location>
</feature>
<proteinExistence type="predicted"/>
<accession>A0A7S0CAZ3</accession>
<feature type="chain" id="PRO_5030783387" evidence="1">
    <location>
        <begin position="21"/>
        <end position="312"/>
    </location>
</feature>
<dbReference type="InterPro" id="IPR023375">
    <property type="entry name" value="ADC_dom_sf"/>
</dbReference>
<protein>
    <submittedName>
        <fullName evidence="2">Uncharacterized protein</fullName>
    </submittedName>
</protein>
<organism evidence="2">
    <name type="scientific">Proboscia inermis</name>
    <dbReference type="NCBI Taxonomy" id="420281"/>
    <lineage>
        <taxon>Eukaryota</taxon>
        <taxon>Sar</taxon>
        <taxon>Stramenopiles</taxon>
        <taxon>Ochrophyta</taxon>
        <taxon>Bacillariophyta</taxon>
        <taxon>Coscinodiscophyceae</taxon>
        <taxon>Rhizosoleniophycidae</taxon>
        <taxon>Rhizosoleniales</taxon>
        <taxon>Rhizosoleniaceae</taxon>
        <taxon>Proboscia</taxon>
    </lineage>
</organism>
<gene>
    <name evidence="2" type="ORF">PINE0816_LOCUS14466</name>
</gene>
<reference evidence="2" key="1">
    <citation type="submission" date="2021-01" db="EMBL/GenBank/DDBJ databases">
        <authorList>
            <person name="Corre E."/>
            <person name="Pelletier E."/>
            <person name="Niang G."/>
            <person name="Scheremetjew M."/>
            <person name="Finn R."/>
            <person name="Kale V."/>
            <person name="Holt S."/>
            <person name="Cochrane G."/>
            <person name="Meng A."/>
            <person name="Brown T."/>
            <person name="Cohen L."/>
        </authorList>
    </citation>
    <scope>NUCLEOTIDE SEQUENCE</scope>
    <source>
        <strain evidence="2">CCAP1064/1</strain>
    </source>
</reference>
<dbReference type="Gene3D" id="2.40.400.10">
    <property type="entry name" value="Acetoacetate decarboxylase-like"/>
    <property type="match status" value="1"/>
</dbReference>